<keyword evidence="1" id="KW-0378">Hydrolase</keyword>
<evidence type="ECO:0000313" key="1">
    <source>
        <dbReference type="EMBL" id="QNM15200.1"/>
    </source>
</evidence>
<dbReference type="Pfam" id="PF13483">
    <property type="entry name" value="Lactamase_B_3"/>
    <property type="match status" value="1"/>
</dbReference>
<dbReference type="Proteomes" id="UP000515913">
    <property type="component" value="Chromosome"/>
</dbReference>
<dbReference type="EMBL" id="CP060637">
    <property type="protein sequence ID" value="QNM15200.1"/>
    <property type="molecule type" value="Genomic_DNA"/>
</dbReference>
<evidence type="ECO:0000313" key="2">
    <source>
        <dbReference type="Proteomes" id="UP000515913"/>
    </source>
</evidence>
<sequence length="236" mass="28525">MKVYYIYHSGFAVETDNFKLIFDFYKTTNYNVGEFDLEKFLDGDKKIIVFSSHSHGDHFNPEILNWRRPDRNISYVLSDDINIKEKDENIHFIESNSSLELDVIKIKTFDSTDEGVSFYVECDNYTFFHCGDLNWWYWPDDTLEEIQYMKNYYTEIVDNIQRRVDKKIDFLFYPVDPRLEDNMFLGVTYFIENINVDKIIPMHFWNNFDVIKQLKEKIKGRKESVVYFDKNMSRIL</sequence>
<accession>A0A7G9GWL8</accession>
<dbReference type="Gene3D" id="3.60.15.10">
    <property type="entry name" value="Ribonuclease Z/Hydroxyacylglutathione hydrolase-like"/>
    <property type="match status" value="1"/>
</dbReference>
<gene>
    <name evidence="1" type="ORF">H9Q81_09870</name>
</gene>
<organism evidence="1 2">
    <name type="scientific">Fusobacterium hominis</name>
    <dbReference type="NCBI Taxonomy" id="2764326"/>
    <lineage>
        <taxon>Bacteria</taxon>
        <taxon>Fusobacteriati</taxon>
        <taxon>Fusobacteriota</taxon>
        <taxon>Fusobacteriia</taxon>
        <taxon>Fusobacteriales</taxon>
        <taxon>Fusobacteriaceae</taxon>
        <taxon>Fusobacterium</taxon>
    </lineage>
</organism>
<dbReference type="PANTHER" id="PTHR42967">
    <property type="entry name" value="METAL DEPENDENT HYDROLASE"/>
    <property type="match status" value="1"/>
</dbReference>
<dbReference type="GO" id="GO:0016787">
    <property type="term" value="F:hydrolase activity"/>
    <property type="evidence" value="ECO:0007669"/>
    <property type="project" value="UniProtKB-KW"/>
</dbReference>
<protein>
    <submittedName>
        <fullName evidence="1">MBL fold metallo-hydrolase</fullName>
    </submittedName>
</protein>
<proteinExistence type="predicted"/>
<dbReference type="RefSeq" id="WP_187422878.1">
    <property type="nucleotide sequence ID" value="NZ_CP060637.1"/>
</dbReference>
<reference evidence="1 2" key="1">
    <citation type="submission" date="2020-08" db="EMBL/GenBank/DDBJ databases">
        <authorList>
            <person name="Liu C."/>
            <person name="Sun Q."/>
        </authorList>
    </citation>
    <scope>NUCLEOTIDE SEQUENCE [LARGE SCALE GENOMIC DNA]</scope>
    <source>
        <strain evidence="1 2">NSJ-57</strain>
    </source>
</reference>
<dbReference type="AlphaFoldDB" id="A0A7G9GWL8"/>
<dbReference type="KEGG" id="fho:H9Q81_09870"/>
<dbReference type="PANTHER" id="PTHR42967:SF1">
    <property type="entry name" value="MBL FOLD METALLO-HYDROLASE"/>
    <property type="match status" value="1"/>
</dbReference>
<dbReference type="SUPFAM" id="SSF56281">
    <property type="entry name" value="Metallo-hydrolase/oxidoreductase"/>
    <property type="match status" value="1"/>
</dbReference>
<name>A0A7G9GWL8_9FUSO</name>
<dbReference type="InterPro" id="IPR036866">
    <property type="entry name" value="RibonucZ/Hydroxyglut_hydro"/>
</dbReference>
<keyword evidence="2" id="KW-1185">Reference proteome</keyword>